<proteinExistence type="predicted"/>
<dbReference type="InParanoid" id="A0LNW7"/>
<evidence type="ECO:0000313" key="3">
    <source>
        <dbReference type="Proteomes" id="UP000001784"/>
    </source>
</evidence>
<dbReference type="OrthoDB" id="9795268at2"/>
<dbReference type="KEGG" id="sfu:Sfum_3448"/>
<dbReference type="SUPFAM" id="SSF54862">
    <property type="entry name" value="4Fe-4S ferredoxins"/>
    <property type="match status" value="1"/>
</dbReference>
<name>A0LNW7_SYNFM</name>
<dbReference type="AlphaFoldDB" id="A0LNW7"/>
<feature type="domain" description="4Fe-4S ferredoxin-type" evidence="1">
    <location>
        <begin position="6"/>
        <end position="35"/>
    </location>
</feature>
<dbReference type="STRING" id="335543.Sfum_3448"/>
<organism evidence="2 3">
    <name type="scientific">Syntrophobacter fumaroxidans (strain DSM 10017 / MPOB)</name>
    <dbReference type="NCBI Taxonomy" id="335543"/>
    <lineage>
        <taxon>Bacteria</taxon>
        <taxon>Pseudomonadati</taxon>
        <taxon>Thermodesulfobacteriota</taxon>
        <taxon>Syntrophobacteria</taxon>
        <taxon>Syntrophobacterales</taxon>
        <taxon>Syntrophobacteraceae</taxon>
        <taxon>Syntrophobacter</taxon>
    </lineage>
</organism>
<accession>A0LNW7</accession>
<dbReference type="eggNOG" id="COG1145">
    <property type="taxonomic scope" value="Bacteria"/>
</dbReference>
<dbReference type="Gene3D" id="3.30.70.20">
    <property type="match status" value="1"/>
</dbReference>
<dbReference type="EMBL" id="CP000478">
    <property type="protein sequence ID" value="ABK19119.1"/>
    <property type="molecule type" value="Genomic_DNA"/>
</dbReference>
<dbReference type="RefSeq" id="WP_011700244.1">
    <property type="nucleotide sequence ID" value="NC_008554.1"/>
</dbReference>
<dbReference type="HOGENOM" id="CLU_074768_0_0_7"/>
<reference evidence="2 3" key="1">
    <citation type="submission" date="2006-10" db="EMBL/GenBank/DDBJ databases">
        <title>Complete sequence of Syntrophobacter fumaroxidans MPOB.</title>
        <authorList>
            <consortium name="US DOE Joint Genome Institute"/>
            <person name="Copeland A."/>
            <person name="Lucas S."/>
            <person name="Lapidus A."/>
            <person name="Barry K."/>
            <person name="Detter J.C."/>
            <person name="Glavina del Rio T."/>
            <person name="Hammon N."/>
            <person name="Israni S."/>
            <person name="Pitluck S."/>
            <person name="Goltsman E.G."/>
            <person name="Martinez M."/>
            <person name="Schmutz J."/>
            <person name="Larimer F."/>
            <person name="Land M."/>
            <person name="Hauser L."/>
            <person name="Kyrpides N."/>
            <person name="Kim E."/>
            <person name="Boone D.R."/>
            <person name="Brockman F."/>
            <person name="Culley D."/>
            <person name="Ferry J."/>
            <person name="Gunsalus R."/>
            <person name="McInerney M.J."/>
            <person name="Morrison M."/>
            <person name="Plugge C."/>
            <person name="Rohlin L."/>
            <person name="Scholten J."/>
            <person name="Sieber J."/>
            <person name="Stams A.J.M."/>
            <person name="Worm P."/>
            <person name="Henstra A.M."/>
            <person name="Richardson P."/>
        </authorList>
    </citation>
    <scope>NUCLEOTIDE SEQUENCE [LARGE SCALE GENOMIC DNA]</scope>
    <source>
        <strain evidence="3">DSM 10017 / MPOB</strain>
    </source>
</reference>
<evidence type="ECO:0000313" key="2">
    <source>
        <dbReference type="EMBL" id="ABK19119.1"/>
    </source>
</evidence>
<protein>
    <submittedName>
        <fullName evidence="2">4Fe-4S ferredoxin, iron-sulfur binding domain protein</fullName>
    </submittedName>
</protein>
<dbReference type="PANTHER" id="PTHR42895:SF1">
    <property type="entry name" value="IRON-SULFUR CLUSTER PROTEIN"/>
    <property type="match status" value="1"/>
</dbReference>
<feature type="domain" description="4Fe-4S ferredoxin-type" evidence="1">
    <location>
        <begin position="36"/>
        <end position="65"/>
    </location>
</feature>
<evidence type="ECO:0000259" key="1">
    <source>
        <dbReference type="PROSITE" id="PS51379"/>
    </source>
</evidence>
<gene>
    <name evidence="2" type="ordered locus">Sfum_3448</name>
</gene>
<dbReference type="PANTHER" id="PTHR42895">
    <property type="entry name" value="IRON-SULFUR CLUSTER-BINDING PROTEIN-RELATED"/>
    <property type="match status" value="1"/>
</dbReference>
<dbReference type="Proteomes" id="UP000001784">
    <property type="component" value="Chromosome"/>
</dbReference>
<dbReference type="InterPro" id="IPR052911">
    <property type="entry name" value="Corrinoid_activation_enz"/>
</dbReference>
<dbReference type="Pfam" id="PF13237">
    <property type="entry name" value="Fer4_10"/>
    <property type="match status" value="1"/>
</dbReference>
<keyword evidence="3" id="KW-1185">Reference proteome</keyword>
<dbReference type="PROSITE" id="PS51379">
    <property type="entry name" value="4FE4S_FER_2"/>
    <property type="match status" value="2"/>
</dbReference>
<sequence length="250" mass="26934">MEGRRKIIEIDEERCDGCGQCVVKCAEGAVEIIDGKAKLIKDSFCDGLGACLGECPRGALKIVEREAPEFDPEAVERHLEEREKRRSAAEPAMACGCPSSQIRVFQGLASTPPTAAEPGNAAPSALAHWPVQLRLVPPQAPFLKDADLLVVADCVPVAHPDFHRKFVAGKVVLLGCPKFDNAAEYVQKFEQIFRTANIRSVTVLDMEVPCCSAMPVIVKKGMGASGKTVPMEEIVVSVRGEVLKRNGKAA</sequence>
<dbReference type="InterPro" id="IPR017896">
    <property type="entry name" value="4Fe4S_Fe-S-bd"/>
</dbReference>